<gene>
    <name evidence="2" type="ORF">C7M84_023070</name>
</gene>
<evidence type="ECO:0000313" key="3">
    <source>
        <dbReference type="Proteomes" id="UP000283509"/>
    </source>
</evidence>
<keyword evidence="3" id="KW-1185">Reference proteome</keyword>
<protein>
    <submittedName>
        <fullName evidence="2">Uncharacterized protein</fullName>
    </submittedName>
</protein>
<feature type="region of interest" description="Disordered" evidence="1">
    <location>
        <begin position="299"/>
        <end position="331"/>
    </location>
</feature>
<feature type="region of interest" description="Disordered" evidence="1">
    <location>
        <begin position="393"/>
        <end position="416"/>
    </location>
</feature>
<reference evidence="2 3" key="1">
    <citation type="submission" date="2018-04" db="EMBL/GenBank/DDBJ databases">
        <authorList>
            <person name="Zhang X."/>
            <person name="Yuan J."/>
            <person name="Li F."/>
            <person name="Xiang J."/>
        </authorList>
    </citation>
    <scope>NUCLEOTIDE SEQUENCE [LARGE SCALE GENOMIC DNA]</scope>
    <source>
        <tissue evidence="2">Muscle</tissue>
    </source>
</reference>
<dbReference type="AlphaFoldDB" id="A0A3R7Q1S2"/>
<dbReference type="EMBL" id="QCYY01000637">
    <property type="protein sequence ID" value="ROT83753.1"/>
    <property type="molecule type" value="Genomic_DNA"/>
</dbReference>
<dbReference type="Proteomes" id="UP000283509">
    <property type="component" value="Unassembled WGS sequence"/>
</dbReference>
<evidence type="ECO:0000256" key="1">
    <source>
        <dbReference type="SAM" id="MobiDB-lite"/>
    </source>
</evidence>
<reference evidence="2 3" key="2">
    <citation type="submission" date="2019-01" db="EMBL/GenBank/DDBJ databases">
        <title>The decoding of complex shrimp genome reveals the adaptation for benthos swimmer, frequently molting mechanism and breeding impact on genome.</title>
        <authorList>
            <person name="Sun Y."/>
            <person name="Gao Y."/>
            <person name="Yu Y."/>
        </authorList>
    </citation>
    <scope>NUCLEOTIDE SEQUENCE [LARGE SCALE GENOMIC DNA]</scope>
    <source>
        <tissue evidence="2">Muscle</tissue>
    </source>
</reference>
<organism evidence="2 3">
    <name type="scientific">Penaeus vannamei</name>
    <name type="common">Whiteleg shrimp</name>
    <name type="synonym">Litopenaeus vannamei</name>
    <dbReference type="NCBI Taxonomy" id="6689"/>
    <lineage>
        <taxon>Eukaryota</taxon>
        <taxon>Metazoa</taxon>
        <taxon>Ecdysozoa</taxon>
        <taxon>Arthropoda</taxon>
        <taxon>Crustacea</taxon>
        <taxon>Multicrustacea</taxon>
        <taxon>Malacostraca</taxon>
        <taxon>Eumalacostraca</taxon>
        <taxon>Eucarida</taxon>
        <taxon>Decapoda</taxon>
        <taxon>Dendrobranchiata</taxon>
        <taxon>Penaeoidea</taxon>
        <taxon>Penaeidae</taxon>
        <taxon>Penaeus</taxon>
    </lineage>
</organism>
<sequence>MPTGISLLSEPASLVSYPTSSTSPLSDLAPRLLSRRLLVSIRLPPALPIRTCSLVSYPTPLCSYSTALPLLYLDPSSSLSEPLPRLPIRYSPSRALTHWLRRPIATSSPLSLSDAFPSLLLDCPRRPLSDLHSSSPIPTSSSSLPNLLPLLSRTLHPRSPSDRSFVSLSDSAILVLLSDRFLVSIRPLLVSYPTASYPPTRLPHSSLRPPPPLIQPLPVPYPIRSIVSYSICLLSPIRPLSRLLSEPPLSYRLPPRLLNPIPSRLLPTASVSYPTTASSPIPTAPRLLSEPLLVSYPTASSSPIRPPPVLYPTAPRTDPPPLVRPPPVSSPSPRLSFANLLFYPTSPRLLDRPLLRPPPRPLHRPLLVSYPTAPRLLPSRPLVLSDRLLVPIRPPSSRDRPSFDPDTASSSPIRPPPRLLSDRLLVSSLGCVVDECGGGGSIYIGCAFFSVIKWI</sequence>
<feature type="compositionally biased region" description="Pro residues" evidence="1">
    <location>
        <begin position="317"/>
        <end position="330"/>
    </location>
</feature>
<name>A0A3R7Q1S2_PENVA</name>
<comment type="caution">
    <text evidence="2">The sequence shown here is derived from an EMBL/GenBank/DDBJ whole genome shotgun (WGS) entry which is preliminary data.</text>
</comment>
<evidence type="ECO:0000313" key="2">
    <source>
        <dbReference type="EMBL" id="ROT83753.1"/>
    </source>
</evidence>
<proteinExistence type="predicted"/>
<accession>A0A3R7Q1S2</accession>